<evidence type="ECO:0000313" key="2">
    <source>
        <dbReference type="Proteomes" id="UP000092460"/>
    </source>
</evidence>
<keyword evidence="2" id="KW-1185">Reference proteome</keyword>
<proteinExistence type="predicted"/>
<dbReference type="VEuPathDB" id="VectorBase:GPPI004306"/>
<sequence>MSNSVKVIQTLFAKKSLLSVHDLWVSLCTQLYSSSVGSQVEQNNRTEPDDEKSKIGGESFDSALSCSYNGKDPTGRTVADDTVTAMIDNNDNHNGDVKYRQMFLLCLNMIVDKRCAFNCINNLLVKKNFFLLKSCVTSLLPVWEYCGSHGLNTCILMIAHLNDQGQKNQAMFTKHIGMWSGSRGSDTLDFNAVIYETASGPIQSSAPRQY</sequence>
<reference evidence="2" key="1">
    <citation type="submission" date="2015-01" db="EMBL/GenBank/DDBJ databases">
        <authorList>
            <person name="Aksoy S."/>
            <person name="Warren W."/>
            <person name="Wilson R.K."/>
        </authorList>
    </citation>
    <scope>NUCLEOTIDE SEQUENCE [LARGE SCALE GENOMIC DNA]</scope>
    <source>
        <strain evidence="2">IAEA</strain>
    </source>
</reference>
<dbReference type="AlphaFoldDB" id="A0A1B0APY2"/>
<organism evidence="1 2">
    <name type="scientific">Glossina palpalis gambiensis</name>
    <dbReference type="NCBI Taxonomy" id="67801"/>
    <lineage>
        <taxon>Eukaryota</taxon>
        <taxon>Metazoa</taxon>
        <taxon>Ecdysozoa</taxon>
        <taxon>Arthropoda</taxon>
        <taxon>Hexapoda</taxon>
        <taxon>Insecta</taxon>
        <taxon>Pterygota</taxon>
        <taxon>Neoptera</taxon>
        <taxon>Endopterygota</taxon>
        <taxon>Diptera</taxon>
        <taxon>Brachycera</taxon>
        <taxon>Muscomorpha</taxon>
        <taxon>Hippoboscoidea</taxon>
        <taxon>Glossinidae</taxon>
        <taxon>Glossina</taxon>
    </lineage>
</organism>
<evidence type="ECO:0000313" key="1">
    <source>
        <dbReference type="EnsemblMetazoa" id="GPPI004306-PA"/>
    </source>
</evidence>
<protein>
    <submittedName>
        <fullName evidence="1">Uncharacterized protein</fullName>
    </submittedName>
</protein>
<dbReference type="EnsemblMetazoa" id="GPPI004306-RA">
    <property type="protein sequence ID" value="GPPI004306-PA"/>
    <property type="gene ID" value="GPPI004306"/>
</dbReference>
<name>A0A1B0APY2_9MUSC</name>
<reference evidence="1" key="2">
    <citation type="submission" date="2020-05" db="UniProtKB">
        <authorList>
            <consortium name="EnsemblMetazoa"/>
        </authorList>
    </citation>
    <scope>IDENTIFICATION</scope>
    <source>
        <strain evidence="1">IAEA</strain>
    </source>
</reference>
<dbReference type="EMBL" id="JXJN01001608">
    <property type="status" value="NOT_ANNOTATED_CDS"/>
    <property type="molecule type" value="Genomic_DNA"/>
</dbReference>
<accession>A0A1B0APY2</accession>
<dbReference type="Proteomes" id="UP000092460">
    <property type="component" value="Unassembled WGS sequence"/>
</dbReference>